<gene>
    <name evidence="1" type="ORF">FloV-SA2_00480</name>
</gene>
<name>A0AB39JFT7_9VIRU</name>
<proteinExistence type="predicted"/>
<protein>
    <submittedName>
        <fullName evidence="1">Uncharacterized protein</fullName>
    </submittedName>
</protein>
<sequence>MALQFLIDTGKYDNILLVGFDNFKIGEQTYYFPIENINTNLKYLIGKNIITKEGNFNIISGHNPEKTEIYLSSLKNKYPNIKIKRL</sequence>
<evidence type="ECO:0000313" key="1">
    <source>
        <dbReference type="EMBL" id="XDO02298.1"/>
    </source>
</evidence>
<accession>A0AB39JFT7</accession>
<reference evidence="1" key="1">
    <citation type="submission" date="2024-03" db="EMBL/GenBank/DDBJ databases">
        <title>Eukaryotic viruses encode the ribosomal protein eL40.</title>
        <authorList>
            <person name="Thomy J."/>
            <person name="Schvarcz C.R."/>
            <person name="McBeain K.A."/>
            <person name="Edwards K.F."/>
            <person name="Steward G.F."/>
        </authorList>
    </citation>
    <scope>NUCLEOTIDE SEQUENCE</scope>
    <source>
        <strain evidence="1">FloV-SA2</strain>
    </source>
</reference>
<dbReference type="EMBL" id="PP542043">
    <property type="protein sequence ID" value="XDO02298.1"/>
    <property type="molecule type" value="Genomic_DNA"/>
</dbReference>
<organism evidence="1">
    <name type="scientific">Florenciella sp. virus SA2</name>
    <dbReference type="NCBI Taxonomy" id="3240092"/>
    <lineage>
        <taxon>Viruses</taxon>
    </lineage>
</organism>